<protein>
    <submittedName>
        <fullName evidence="7">ABC transporter ATP-binding protein</fullName>
    </submittedName>
</protein>
<evidence type="ECO:0000256" key="4">
    <source>
        <dbReference type="ARBA" id="ARBA00022840"/>
    </source>
</evidence>
<dbReference type="RefSeq" id="WP_027288341.1">
    <property type="nucleotide sequence ID" value="NZ_NRRE01000027.1"/>
</dbReference>
<dbReference type="CDD" id="cd03255">
    <property type="entry name" value="ABC_MJ0796_LolCDE_FtsE"/>
    <property type="match status" value="1"/>
</dbReference>
<evidence type="ECO:0000256" key="5">
    <source>
        <dbReference type="ARBA" id="ARBA00038388"/>
    </source>
</evidence>
<dbReference type="InterPro" id="IPR003593">
    <property type="entry name" value="AAA+_ATPase"/>
</dbReference>
<dbReference type="PROSITE" id="PS00211">
    <property type="entry name" value="ABC_TRANSPORTER_1"/>
    <property type="match status" value="1"/>
</dbReference>
<evidence type="ECO:0000256" key="1">
    <source>
        <dbReference type="ARBA" id="ARBA00022448"/>
    </source>
</evidence>
<comment type="caution">
    <text evidence="7">The sequence shown here is derived from an EMBL/GenBank/DDBJ whole genome shotgun (WGS) entry which is preliminary data.</text>
</comment>
<keyword evidence="4 7" id="KW-0067">ATP-binding</keyword>
<dbReference type="Pfam" id="PF00005">
    <property type="entry name" value="ABC_tran"/>
    <property type="match status" value="1"/>
</dbReference>
<keyword evidence="2" id="KW-1003">Cell membrane</keyword>
<keyword evidence="1" id="KW-0813">Transport</keyword>
<evidence type="ECO:0000313" key="7">
    <source>
        <dbReference type="EMBL" id="MBK1698316.1"/>
    </source>
</evidence>
<keyword evidence="2" id="KW-0472">Membrane</keyword>
<dbReference type="InterPro" id="IPR015854">
    <property type="entry name" value="ABC_transpr_LolD-like"/>
</dbReference>
<reference evidence="7" key="1">
    <citation type="submission" date="2017-08" db="EMBL/GenBank/DDBJ databases">
        <authorList>
            <person name="Imhoff J.F."/>
            <person name="Rahn T."/>
            <person name="Kuenzel S."/>
            <person name="Neulinger S.C."/>
        </authorList>
    </citation>
    <scope>NUCLEOTIDE SEQUENCE</scope>
    <source>
        <strain evidence="7">DSM 9154</strain>
    </source>
</reference>
<dbReference type="InterPro" id="IPR027417">
    <property type="entry name" value="P-loop_NTPase"/>
</dbReference>
<reference evidence="7" key="2">
    <citation type="journal article" date="2020" name="Microorganisms">
        <title>Osmotic Adaptation and Compatible Solute Biosynthesis of Phototrophic Bacteria as Revealed from Genome Analyses.</title>
        <authorList>
            <person name="Imhoff J.F."/>
            <person name="Rahn T."/>
            <person name="Kunzel S."/>
            <person name="Keller A."/>
            <person name="Neulinger S.C."/>
        </authorList>
    </citation>
    <scope>NUCLEOTIDE SEQUENCE</scope>
    <source>
        <strain evidence="7">DSM 9154</strain>
    </source>
</reference>
<dbReference type="SUPFAM" id="SSF52540">
    <property type="entry name" value="P-loop containing nucleoside triphosphate hydrolases"/>
    <property type="match status" value="1"/>
</dbReference>
<dbReference type="EMBL" id="NRRE01000027">
    <property type="protein sequence ID" value="MBK1698316.1"/>
    <property type="molecule type" value="Genomic_DNA"/>
</dbReference>
<accession>A0A934QK11</accession>
<proteinExistence type="inferred from homology"/>
<dbReference type="InterPro" id="IPR017911">
    <property type="entry name" value="MacB-like_ATP-bd"/>
</dbReference>
<keyword evidence="3" id="KW-0547">Nucleotide-binding</keyword>
<dbReference type="GO" id="GO:0022857">
    <property type="term" value="F:transmembrane transporter activity"/>
    <property type="evidence" value="ECO:0007669"/>
    <property type="project" value="TreeGrafter"/>
</dbReference>
<gene>
    <name evidence="7" type="ORF">CKO21_13795</name>
</gene>
<dbReference type="InterPro" id="IPR003439">
    <property type="entry name" value="ABC_transporter-like_ATP-bd"/>
</dbReference>
<comment type="similarity">
    <text evidence="5">Belongs to the ABC transporter superfamily. Macrolide exporter (TC 3.A.1.122) family.</text>
</comment>
<dbReference type="Proteomes" id="UP000778970">
    <property type="component" value="Unassembled WGS sequence"/>
</dbReference>
<name>A0A934QK11_9PROT</name>
<feature type="domain" description="ABC transporter" evidence="6">
    <location>
        <begin position="10"/>
        <end position="226"/>
    </location>
</feature>
<keyword evidence="8" id="KW-1185">Reference proteome</keyword>
<dbReference type="GO" id="GO:0098796">
    <property type="term" value="C:membrane protein complex"/>
    <property type="evidence" value="ECO:0007669"/>
    <property type="project" value="UniProtKB-ARBA"/>
</dbReference>
<dbReference type="PANTHER" id="PTHR24220">
    <property type="entry name" value="IMPORT ATP-BINDING PROTEIN"/>
    <property type="match status" value="1"/>
</dbReference>
<dbReference type="FunFam" id="3.40.50.300:FF:000032">
    <property type="entry name" value="Export ABC transporter ATP-binding protein"/>
    <property type="match status" value="1"/>
</dbReference>
<evidence type="ECO:0000313" key="8">
    <source>
        <dbReference type="Proteomes" id="UP000778970"/>
    </source>
</evidence>
<dbReference type="GO" id="GO:0016887">
    <property type="term" value="F:ATP hydrolysis activity"/>
    <property type="evidence" value="ECO:0007669"/>
    <property type="project" value="InterPro"/>
</dbReference>
<evidence type="ECO:0000256" key="3">
    <source>
        <dbReference type="ARBA" id="ARBA00022741"/>
    </source>
</evidence>
<dbReference type="GO" id="GO:0005886">
    <property type="term" value="C:plasma membrane"/>
    <property type="evidence" value="ECO:0007669"/>
    <property type="project" value="TreeGrafter"/>
</dbReference>
<dbReference type="GO" id="GO:0005524">
    <property type="term" value="F:ATP binding"/>
    <property type="evidence" value="ECO:0007669"/>
    <property type="project" value="UniProtKB-KW"/>
</dbReference>
<evidence type="ECO:0000259" key="6">
    <source>
        <dbReference type="PROSITE" id="PS50893"/>
    </source>
</evidence>
<evidence type="ECO:0000256" key="2">
    <source>
        <dbReference type="ARBA" id="ARBA00022519"/>
    </source>
</evidence>
<organism evidence="7 8">
    <name type="scientific">Rhodovibrio salinarum</name>
    <dbReference type="NCBI Taxonomy" id="1087"/>
    <lineage>
        <taxon>Bacteria</taxon>
        <taxon>Pseudomonadati</taxon>
        <taxon>Pseudomonadota</taxon>
        <taxon>Alphaproteobacteria</taxon>
        <taxon>Rhodospirillales</taxon>
        <taxon>Rhodovibrionaceae</taxon>
        <taxon>Rhodovibrio</taxon>
    </lineage>
</organism>
<keyword evidence="2" id="KW-0997">Cell inner membrane</keyword>
<sequence length="227" mass="24066">MTDNPASPVVRLDGARLSYPSPEGEIAILQGIDLSVRAGEVVAVTGPSGSGKSSLIALIGGLERATGGTVQVLDTDLGRADEATRTRLRRHDIGVVFQAYHLVPAMTARQNTALPLILSGAKEAQAQAATMLERVGLSHRLDHRPSQLSGGEQQRVAIARAFVASPRLILADEPTGNLDRRTGTSIVETMFDLCRKTDAAMLLVTHDEGLAQQCDRVLAIDDGQVVS</sequence>
<dbReference type="Gene3D" id="3.40.50.300">
    <property type="entry name" value="P-loop containing nucleotide triphosphate hydrolases"/>
    <property type="match status" value="1"/>
</dbReference>
<dbReference type="InterPro" id="IPR017871">
    <property type="entry name" value="ABC_transporter-like_CS"/>
</dbReference>
<dbReference type="AlphaFoldDB" id="A0A934QK11"/>
<dbReference type="SMART" id="SM00382">
    <property type="entry name" value="AAA"/>
    <property type="match status" value="1"/>
</dbReference>
<dbReference type="PROSITE" id="PS50893">
    <property type="entry name" value="ABC_TRANSPORTER_2"/>
    <property type="match status" value="1"/>
</dbReference>